<dbReference type="OrthoDB" id="6431884at2759"/>
<dbReference type="InterPro" id="IPR036179">
    <property type="entry name" value="Ig-like_dom_sf"/>
</dbReference>
<keyword evidence="2 5" id="KW-0472">Membrane</keyword>
<feature type="region of interest" description="Disordered" evidence="4">
    <location>
        <begin position="72"/>
        <end position="121"/>
    </location>
</feature>
<evidence type="ECO:0000259" key="6">
    <source>
        <dbReference type="PROSITE" id="PS50835"/>
    </source>
</evidence>
<evidence type="ECO:0000313" key="7">
    <source>
        <dbReference type="EMBL" id="CAB0029229.1"/>
    </source>
</evidence>
<feature type="domain" description="Ig-like" evidence="6">
    <location>
        <begin position="430"/>
        <end position="493"/>
    </location>
</feature>
<dbReference type="Pfam" id="PF13927">
    <property type="entry name" value="Ig_3"/>
    <property type="match status" value="1"/>
</dbReference>
<name>A0A6H5HZW6_9HYME</name>
<feature type="region of interest" description="Disordered" evidence="4">
    <location>
        <begin position="640"/>
        <end position="670"/>
    </location>
</feature>
<evidence type="ECO:0000256" key="5">
    <source>
        <dbReference type="SAM" id="Phobius"/>
    </source>
</evidence>
<proteinExistence type="predicted"/>
<protein>
    <recommendedName>
        <fullName evidence="6">Ig-like domain-containing protein</fullName>
    </recommendedName>
</protein>
<dbReference type="GO" id="GO:0016020">
    <property type="term" value="C:membrane"/>
    <property type="evidence" value="ECO:0007669"/>
    <property type="project" value="UniProtKB-SubCell"/>
</dbReference>
<dbReference type="InterPro" id="IPR013162">
    <property type="entry name" value="CD80_C2-set"/>
</dbReference>
<evidence type="ECO:0000256" key="1">
    <source>
        <dbReference type="ARBA" id="ARBA00004167"/>
    </source>
</evidence>
<feature type="compositionally biased region" description="Acidic residues" evidence="4">
    <location>
        <begin position="383"/>
        <end position="401"/>
    </location>
</feature>
<dbReference type="InterPro" id="IPR013783">
    <property type="entry name" value="Ig-like_fold"/>
</dbReference>
<dbReference type="PROSITE" id="PS50835">
    <property type="entry name" value="IG_LIKE"/>
    <property type="match status" value="4"/>
</dbReference>
<comment type="subcellular location">
    <subcellularLocation>
        <location evidence="1">Membrane</location>
        <topology evidence="1">Single-pass membrane protein</topology>
    </subcellularLocation>
</comment>
<dbReference type="SMART" id="SM00408">
    <property type="entry name" value="IGc2"/>
    <property type="match status" value="4"/>
</dbReference>
<sequence>MHISFFVPVPASKPIIYDTKERDMSKHAEAYPEGSDLELICEVRGGKPIPKVSWFLESQLINSTSEIRQVQSQNSVPYHSSMSTSSLSSSSSSSSSSLSSSSSSSSSSASLQPSTLSSSTRDSTKFKLSTTLIISRVTIKNLKRSHHHAKVSCRASNTPLAAPQTTTITISLYMKPLEVKIINKTQFVSSSRRYQTECKSSGSRPEATLTWYKGSKTLKNLSKDFHKDGMSVSILEWQPDAEDEGKYLTCRAENRHLPDAVIEDKWKLKVHFAPIVQLRVGSSLDLKGIKEGDDVTFECNVRSVPRNFKLSWFHGNKELRHNASTGVVLSDQSLVLQGISREAAGNYSCVATNSEGRNRSNLVPLRVMYAPTCKQLRPLEPHEIDEDDEEEERDEEEEAEENMNALMDFENEDEQEEERSRRRSRRKRLLKLLCAIEANPRSVQFYWTFNNTILEPAQNLPDKRFRSEGLVSRLSHALETEQDYGTFSCWASNEIGQSKQPCVYHVPEPMKPEALQNCTARNQSGAWIRISCYEGADGGLPHFVASVDELSWESDTPEWRLELRKPSSRVVLFAVNARGTSEPVVLEGIVYRDVAKFTGETGLPLDISPILIGLGGTATGLGLIVTGVLMALWRKHAAMGGSGTGGSGSSPSKPKALQQQHQQHQQHLHQPPSIATFAVKGVEEEDGNPDLIPTTALTNNYAVSPCKLSSSSVVALHGTALHTQRRRASVKFKLRVETRLDMCVCVCVCSYGHETLILFARRPSAAARLSHTHTRTHGEAETGNFALTFI</sequence>
<feature type="transmembrane region" description="Helical" evidence="5">
    <location>
        <begin position="610"/>
        <end position="633"/>
    </location>
</feature>
<evidence type="ECO:0000256" key="2">
    <source>
        <dbReference type="ARBA" id="ARBA00023136"/>
    </source>
</evidence>
<keyword evidence="5" id="KW-1133">Transmembrane helix</keyword>
<accession>A0A6H5HZW6</accession>
<dbReference type="InterPro" id="IPR003598">
    <property type="entry name" value="Ig_sub2"/>
</dbReference>
<reference evidence="7 8" key="1">
    <citation type="submission" date="2020-02" db="EMBL/GenBank/DDBJ databases">
        <authorList>
            <person name="Ferguson B K."/>
        </authorList>
    </citation>
    <scope>NUCLEOTIDE SEQUENCE [LARGE SCALE GENOMIC DNA]</scope>
</reference>
<organism evidence="7 8">
    <name type="scientific">Trichogramma brassicae</name>
    <dbReference type="NCBI Taxonomy" id="86971"/>
    <lineage>
        <taxon>Eukaryota</taxon>
        <taxon>Metazoa</taxon>
        <taxon>Ecdysozoa</taxon>
        <taxon>Arthropoda</taxon>
        <taxon>Hexapoda</taxon>
        <taxon>Insecta</taxon>
        <taxon>Pterygota</taxon>
        <taxon>Neoptera</taxon>
        <taxon>Endopterygota</taxon>
        <taxon>Hymenoptera</taxon>
        <taxon>Apocrita</taxon>
        <taxon>Proctotrupomorpha</taxon>
        <taxon>Chalcidoidea</taxon>
        <taxon>Trichogrammatidae</taxon>
        <taxon>Trichogramma</taxon>
    </lineage>
</organism>
<dbReference type="AlphaFoldDB" id="A0A6H5HZW6"/>
<evidence type="ECO:0000256" key="4">
    <source>
        <dbReference type="SAM" id="MobiDB-lite"/>
    </source>
</evidence>
<feature type="domain" description="Ig-like" evidence="6">
    <location>
        <begin position="14"/>
        <end position="169"/>
    </location>
</feature>
<dbReference type="Pfam" id="PF08205">
    <property type="entry name" value="C2-set_2"/>
    <property type="match status" value="1"/>
</dbReference>
<dbReference type="InterPro" id="IPR003599">
    <property type="entry name" value="Ig_sub"/>
</dbReference>
<keyword evidence="8" id="KW-1185">Reference proteome</keyword>
<dbReference type="InterPro" id="IPR007110">
    <property type="entry name" value="Ig-like_dom"/>
</dbReference>
<dbReference type="SMART" id="SM00409">
    <property type="entry name" value="IG"/>
    <property type="match status" value="3"/>
</dbReference>
<keyword evidence="3" id="KW-1015">Disulfide bond</keyword>
<evidence type="ECO:0000313" key="8">
    <source>
        <dbReference type="Proteomes" id="UP000479190"/>
    </source>
</evidence>
<dbReference type="Gene3D" id="2.60.40.10">
    <property type="entry name" value="Immunoglobulins"/>
    <property type="match status" value="4"/>
</dbReference>
<dbReference type="Proteomes" id="UP000479190">
    <property type="component" value="Unassembled WGS sequence"/>
</dbReference>
<feature type="compositionally biased region" description="Low complexity" evidence="4">
    <location>
        <begin position="649"/>
        <end position="670"/>
    </location>
</feature>
<feature type="domain" description="Ig-like" evidence="6">
    <location>
        <begin position="176"/>
        <end position="269"/>
    </location>
</feature>
<keyword evidence="5" id="KW-0812">Transmembrane</keyword>
<gene>
    <name evidence="7" type="ORF">TBRA_LOCUS1287</name>
</gene>
<feature type="domain" description="Ig-like" evidence="6">
    <location>
        <begin position="274"/>
        <end position="360"/>
    </location>
</feature>
<evidence type="ECO:0000256" key="3">
    <source>
        <dbReference type="ARBA" id="ARBA00023157"/>
    </source>
</evidence>
<dbReference type="EMBL" id="CADCXV010000280">
    <property type="protein sequence ID" value="CAB0029229.1"/>
    <property type="molecule type" value="Genomic_DNA"/>
</dbReference>
<feature type="compositionally biased region" description="Low complexity" evidence="4">
    <location>
        <begin position="80"/>
        <end position="120"/>
    </location>
</feature>
<feature type="region of interest" description="Disordered" evidence="4">
    <location>
        <begin position="377"/>
        <end position="422"/>
    </location>
</feature>
<dbReference type="PANTHER" id="PTHR23278">
    <property type="entry name" value="SIDESTEP PROTEIN"/>
    <property type="match status" value="1"/>
</dbReference>
<dbReference type="PANTHER" id="PTHR23278:SF28">
    <property type="entry name" value="SIDESTEP IV, ISOFORM C"/>
    <property type="match status" value="1"/>
</dbReference>
<dbReference type="SUPFAM" id="SSF48726">
    <property type="entry name" value="Immunoglobulin"/>
    <property type="match status" value="4"/>
</dbReference>